<proteinExistence type="predicted"/>
<dbReference type="Pfam" id="PF00702">
    <property type="entry name" value="Hydrolase"/>
    <property type="match status" value="1"/>
</dbReference>
<evidence type="ECO:0008006" key="4">
    <source>
        <dbReference type="Google" id="ProtNLM"/>
    </source>
</evidence>
<dbReference type="NCBIfam" id="TIGR01662">
    <property type="entry name" value="HAD-SF-IIIA"/>
    <property type="match status" value="1"/>
</dbReference>
<dbReference type="GO" id="GO:0005737">
    <property type="term" value="C:cytoplasm"/>
    <property type="evidence" value="ECO:0007669"/>
    <property type="project" value="TreeGrafter"/>
</dbReference>
<reference evidence="2" key="1">
    <citation type="submission" date="2022-03" db="EMBL/GenBank/DDBJ databases">
        <title>Complete genome sequence of Caldinitratiruptor microaerophilus.</title>
        <authorList>
            <person name="Mukaiyama R."/>
            <person name="Nishiyama T."/>
            <person name="Ueda K."/>
        </authorList>
    </citation>
    <scope>NUCLEOTIDE SEQUENCE</scope>
    <source>
        <strain evidence="2">JCM 16183</strain>
    </source>
</reference>
<dbReference type="PANTHER" id="PTHR19288">
    <property type="entry name" value="4-NITROPHENYLPHOSPHATASE-RELATED"/>
    <property type="match status" value="1"/>
</dbReference>
<dbReference type="PANTHER" id="PTHR19288:SF25">
    <property type="entry name" value="PHOSPHATIDYLGLYCEROPHOSPHATASE GEP4, MITOCHONDRIAL"/>
    <property type="match status" value="1"/>
</dbReference>
<dbReference type="Proteomes" id="UP001163687">
    <property type="component" value="Chromosome"/>
</dbReference>
<dbReference type="RefSeq" id="WP_264844354.1">
    <property type="nucleotide sequence ID" value="NZ_AP025628.1"/>
</dbReference>
<feature type="region of interest" description="Disordered" evidence="1">
    <location>
        <begin position="1"/>
        <end position="32"/>
    </location>
</feature>
<dbReference type="AlphaFoldDB" id="A0AA35CJK0"/>
<keyword evidence="3" id="KW-1185">Reference proteome</keyword>
<evidence type="ECO:0000256" key="1">
    <source>
        <dbReference type="SAM" id="MobiDB-lite"/>
    </source>
</evidence>
<accession>A0AA35CJK0</accession>
<dbReference type="InterPro" id="IPR010021">
    <property type="entry name" value="PGPP1/Gep4"/>
</dbReference>
<evidence type="ECO:0000313" key="3">
    <source>
        <dbReference type="Proteomes" id="UP001163687"/>
    </source>
</evidence>
<dbReference type="SUPFAM" id="SSF56784">
    <property type="entry name" value="HAD-like"/>
    <property type="match status" value="1"/>
</dbReference>
<dbReference type="GO" id="GO:0008962">
    <property type="term" value="F:phosphatidylglycerophosphatase activity"/>
    <property type="evidence" value="ECO:0007669"/>
    <property type="project" value="InterPro"/>
</dbReference>
<sequence>MDEHEAAITSTPPYDDPGGNGPPRAPAARASDRSRRVCYAHSRVGRCTRILRVLVPAEVQSSIFAVDFGALRRRGIRGLIVDLDNTLVPWRHPAPTPAALEWLRRAEGAGLRVCIVSNGGSRRVEAFARQAGVAYVGGAGKPRRHGFREAMARLGTGPGETAVVGDQLFTDVLGGNRLGLYTILVSPVSPREFIGTRFMRLLEKLVLGRLARPGAVPAPDRRSGRNPRSHP</sequence>
<dbReference type="CDD" id="cd16416">
    <property type="entry name" value="HAD_BsYqeG-like"/>
    <property type="match status" value="1"/>
</dbReference>
<protein>
    <recommendedName>
        <fullName evidence="4">YqeG family HAD IIIA-type phosphatase</fullName>
    </recommendedName>
</protein>
<evidence type="ECO:0000313" key="2">
    <source>
        <dbReference type="EMBL" id="BDG60292.1"/>
    </source>
</evidence>
<gene>
    <name evidence="2" type="ORF">caldi_13820</name>
</gene>
<dbReference type="NCBIfam" id="TIGR01668">
    <property type="entry name" value="YqeG_hyp_ppase"/>
    <property type="match status" value="1"/>
</dbReference>
<organism evidence="2 3">
    <name type="scientific">Caldinitratiruptor microaerophilus</name>
    <dbReference type="NCBI Taxonomy" id="671077"/>
    <lineage>
        <taxon>Bacteria</taxon>
        <taxon>Bacillati</taxon>
        <taxon>Bacillota</taxon>
        <taxon>Clostridia</taxon>
        <taxon>Eubacteriales</taxon>
        <taxon>Symbiobacteriaceae</taxon>
        <taxon>Caldinitratiruptor</taxon>
    </lineage>
</organism>
<dbReference type="InterPro" id="IPR006549">
    <property type="entry name" value="HAD-SF_hydro_IIIA"/>
</dbReference>
<dbReference type="Gene3D" id="3.40.50.1000">
    <property type="entry name" value="HAD superfamily/HAD-like"/>
    <property type="match status" value="1"/>
</dbReference>
<dbReference type="InterPro" id="IPR036412">
    <property type="entry name" value="HAD-like_sf"/>
</dbReference>
<name>A0AA35CJK0_9FIRM</name>
<dbReference type="KEGG" id="cmic:caldi_13820"/>
<dbReference type="EMBL" id="AP025628">
    <property type="protein sequence ID" value="BDG60292.1"/>
    <property type="molecule type" value="Genomic_DNA"/>
</dbReference>
<dbReference type="NCBIfam" id="TIGR01549">
    <property type="entry name" value="HAD-SF-IA-v1"/>
    <property type="match status" value="1"/>
</dbReference>
<dbReference type="InterPro" id="IPR006439">
    <property type="entry name" value="HAD-SF_hydro_IA"/>
</dbReference>
<dbReference type="InterPro" id="IPR023214">
    <property type="entry name" value="HAD_sf"/>
</dbReference>